<dbReference type="Gene3D" id="1.10.150.20">
    <property type="entry name" value="5' to 3' exonuclease, C-terminal subdomain"/>
    <property type="match status" value="1"/>
</dbReference>
<evidence type="ECO:0000256" key="3">
    <source>
        <dbReference type="ARBA" id="ARBA00023125"/>
    </source>
</evidence>
<evidence type="ECO:0000256" key="4">
    <source>
        <dbReference type="SAM" id="MobiDB-lite"/>
    </source>
</evidence>
<dbReference type="GO" id="GO:0017108">
    <property type="term" value="F:5'-flap endonuclease activity"/>
    <property type="evidence" value="ECO:0007669"/>
    <property type="project" value="InterPro"/>
</dbReference>
<feature type="region of interest" description="Disordered" evidence="4">
    <location>
        <begin position="200"/>
        <end position="227"/>
    </location>
</feature>
<dbReference type="InterPro" id="IPR043502">
    <property type="entry name" value="DNA/RNA_pol_sf"/>
</dbReference>
<evidence type="ECO:0000259" key="5">
    <source>
        <dbReference type="SMART" id="SM00475"/>
    </source>
</evidence>
<reference evidence="6 7" key="1">
    <citation type="journal article" date="2012" name="Genome Biol.">
        <title>Genome and low-iron response of an oceanic diatom adapted to chronic iron limitation.</title>
        <authorList>
            <person name="Lommer M."/>
            <person name="Specht M."/>
            <person name="Roy A.S."/>
            <person name="Kraemer L."/>
            <person name="Andreson R."/>
            <person name="Gutowska M.A."/>
            <person name="Wolf J."/>
            <person name="Bergner S.V."/>
            <person name="Schilhabel M.B."/>
            <person name="Klostermeier U.C."/>
            <person name="Beiko R.G."/>
            <person name="Rosenstiel P."/>
            <person name="Hippler M."/>
            <person name="Laroche J."/>
        </authorList>
    </citation>
    <scope>NUCLEOTIDE SEQUENCE [LARGE SCALE GENOMIC DNA]</scope>
    <source>
        <strain evidence="6 7">CCMP1005</strain>
    </source>
</reference>
<comment type="caution">
    <text evidence="6">The sequence shown here is derived from an EMBL/GenBank/DDBJ whole genome shotgun (WGS) entry which is preliminary data.</text>
</comment>
<dbReference type="PANTHER" id="PTHR42646:SF2">
    <property type="entry name" value="5'-3' EXONUCLEASE FAMILY PROTEIN"/>
    <property type="match status" value="1"/>
</dbReference>
<feature type="region of interest" description="Disordered" evidence="4">
    <location>
        <begin position="680"/>
        <end position="700"/>
    </location>
</feature>
<keyword evidence="3" id="KW-0238">DNA-binding</keyword>
<dbReference type="GO" id="GO:0003677">
    <property type="term" value="F:DNA binding"/>
    <property type="evidence" value="ECO:0007669"/>
    <property type="project" value="UniProtKB-KW"/>
</dbReference>
<dbReference type="GO" id="GO:0033567">
    <property type="term" value="P:DNA replication, Okazaki fragment processing"/>
    <property type="evidence" value="ECO:0007669"/>
    <property type="project" value="InterPro"/>
</dbReference>
<feature type="compositionally biased region" description="Acidic residues" evidence="4">
    <location>
        <begin position="89"/>
        <end position="103"/>
    </location>
</feature>
<sequence length="700" mass="78449">MAIVLLQLCRPGAETLNRRFGALFVFGFRSDAFRPRRSRLVSTERCGSQRVFPTSFRRTSSSTAILHVNRRSDYHDEIFRVNPKGDPQPPDDSDDSTPDESDHDVETFRSKYQLTPRQRSVPIHSPEIVDPDSFDGHADSETGGDRPNDTGVENRPIIRMAQAIQDELRQKPVREAGTPYMRSKYVPSFLQPEKTKSMATTNWFDEPSPDNSTRTERGIPLETTSYGNSALSRHDTIKEKIDHVTAQIYQLNGGKKFNINSPKQVAIALFGENQSTNKDVLEALASNGNEMAACVYKFRALSRELKREVKRMDQAEKGFRTNDYFGNLARERRTEMSAQGTSSAGQVAVAHGEPLLLIDASAYIFRSYHALPPLHHSDGTPTGALHGMVKMLQRLLLGRLFRGERPRVVLVFDSKGPNFRHELYPEYKANRGPCPEDLIPQFALVKEAATAFGLPQIEAEGYEADDVIATLAKIAVKEGVAVDIMSGDKDLMQLITEPNVEPAINMVDPIRFERVGHDEVVTKWGVGSKRLGESYKTCTFDNEISCYERELKLQLLTGDVLALAGDAADNIPGVPGIGPKIAASLINEYGELDNLISSTDEIRQAKRRESIIENAHNLSLYRKLVTLDEEIPISKMTCSLPLKQKGIRSLRMLDFDPDKLINFCRGMELRSCENQIDKRLRARPAPKSPPKLEEYSTVPF</sequence>
<dbReference type="InterPro" id="IPR036279">
    <property type="entry name" value="5-3_exonuclease_C_sf"/>
</dbReference>
<feature type="compositionally biased region" description="Basic and acidic residues" evidence="4">
    <location>
        <begin position="134"/>
        <end position="148"/>
    </location>
</feature>
<evidence type="ECO:0000256" key="1">
    <source>
        <dbReference type="ARBA" id="ARBA00022722"/>
    </source>
</evidence>
<dbReference type="AlphaFoldDB" id="K0TBB0"/>
<dbReference type="Pfam" id="PF02739">
    <property type="entry name" value="5_3_exonuc_N"/>
    <property type="match status" value="1"/>
</dbReference>
<dbReference type="Proteomes" id="UP000266841">
    <property type="component" value="Unassembled WGS sequence"/>
</dbReference>
<dbReference type="FunFam" id="1.10.150.20:FF:000003">
    <property type="entry name" value="DNA polymerase I"/>
    <property type="match status" value="1"/>
</dbReference>
<dbReference type="CDD" id="cd09859">
    <property type="entry name" value="PIN_53EXO"/>
    <property type="match status" value="1"/>
</dbReference>
<feature type="domain" description="5'-3' exonuclease" evidence="5">
    <location>
        <begin position="353"/>
        <end position="648"/>
    </location>
</feature>
<dbReference type="InterPro" id="IPR029060">
    <property type="entry name" value="PIN-like_dom_sf"/>
</dbReference>
<feature type="region of interest" description="Disordered" evidence="4">
    <location>
        <begin position="79"/>
        <end position="154"/>
    </location>
</feature>
<dbReference type="SMART" id="SM00475">
    <property type="entry name" value="53EXOc"/>
    <property type="match status" value="1"/>
</dbReference>
<dbReference type="Gene3D" id="1.20.1060.10">
    <property type="entry name" value="Taq DNA Polymerase, Chain T, domain 4"/>
    <property type="match status" value="1"/>
</dbReference>
<protein>
    <recommendedName>
        <fullName evidence="5">5'-3' exonuclease domain-containing protein</fullName>
    </recommendedName>
</protein>
<dbReference type="SMART" id="SM00279">
    <property type="entry name" value="HhH2"/>
    <property type="match status" value="1"/>
</dbReference>
<dbReference type="SUPFAM" id="SSF88723">
    <property type="entry name" value="PIN domain-like"/>
    <property type="match status" value="1"/>
</dbReference>
<keyword evidence="2" id="KW-0378">Hydrolase</keyword>
<dbReference type="CDD" id="cd09898">
    <property type="entry name" value="H3TH_53EXO"/>
    <property type="match status" value="1"/>
</dbReference>
<dbReference type="Pfam" id="PF01367">
    <property type="entry name" value="5_3_exonuc"/>
    <property type="match status" value="1"/>
</dbReference>
<dbReference type="GO" id="GO:0008409">
    <property type="term" value="F:5'-3' exonuclease activity"/>
    <property type="evidence" value="ECO:0007669"/>
    <property type="project" value="InterPro"/>
</dbReference>
<evidence type="ECO:0000256" key="2">
    <source>
        <dbReference type="ARBA" id="ARBA00022801"/>
    </source>
</evidence>
<proteinExistence type="predicted"/>
<keyword evidence="1" id="KW-0540">Nuclease</keyword>
<dbReference type="SUPFAM" id="SSF56672">
    <property type="entry name" value="DNA/RNA polymerases"/>
    <property type="match status" value="1"/>
</dbReference>
<evidence type="ECO:0000313" key="7">
    <source>
        <dbReference type="Proteomes" id="UP000266841"/>
    </source>
</evidence>
<dbReference type="SUPFAM" id="SSF47807">
    <property type="entry name" value="5' to 3' exonuclease, C-terminal subdomain"/>
    <property type="match status" value="1"/>
</dbReference>
<name>K0TBB0_THAOC</name>
<dbReference type="eggNOG" id="ENOG502QSF6">
    <property type="taxonomic scope" value="Eukaryota"/>
</dbReference>
<dbReference type="PANTHER" id="PTHR42646">
    <property type="entry name" value="FLAP ENDONUCLEASE XNI"/>
    <property type="match status" value="1"/>
</dbReference>
<dbReference type="InterPro" id="IPR020046">
    <property type="entry name" value="5-3_exonucl_a-hlix_arch_N"/>
</dbReference>
<dbReference type="InterPro" id="IPR038969">
    <property type="entry name" value="FEN"/>
</dbReference>
<dbReference type="Gene3D" id="3.40.50.1010">
    <property type="entry name" value="5'-nuclease"/>
    <property type="match status" value="1"/>
</dbReference>
<dbReference type="EMBL" id="AGNL01003679">
    <property type="protein sequence ID" value="EJK74429.1"/>
    <property type="molecule type" value="Genomic_DNA"/>
</dbReference>
<dbReference type="InterPro" id="IPR002421">
    <property type="entry name" value="5-3_exonuclease"/>
</dbReference>
<evidence type="ECO:0000313" key="6">
    <source>
        <dbReference type="EMBL" id="EJK74429.1"/>
    </source>
</evidence>
<keyword evidence="7" id="KW-1185">Reference proteome</keyword>
<gene>
    <name evidence="6" type="ORF">THAOC_03891</name>
</gene>
<accession>K0TBB0</accession>
<dbReference type="InterPro" id="IPR020045">
    <property type="entry name" value="DNA_polI_H3TH"/>
</dbReference>
<organism evidence="6 7">
    <name type="scientific">Thalassiosira oceanica</name>
    <name type="common">Marine diatom</name>
    <dbReference type="NCBI Taxonomy" id="159749"/>
    <lineage>
        <taxon>Eukaryota</taxon>
        <taxon>Sar</taxon>
        <taxon>Stramenopiles</taxon>
        <taxon>Ochrophyta</taxon>
        <taxon>Bacillariophyta</taxon>
        <taxon>Coscinodiscophyceae</taxon>
        <taxon>Thalassiosirophycidae</taxon>
        <taxon>Thalassiosirales</taxon>
        <taxon>Thalassiosiraceae</taxon>
        <taxon>Thalassiosira</taxon>
    </lineage>
</organism>
<dbReference type="InterPro" id="IPR008918">
    <property type="entry name" value="HhH2"/>
</dbReference>
<dbReference type="OrthoDB" id="275278at2759"/>